<evidence type="ECO:0000313" key="1">
    <source>
        <dbReference type="EMBL" id="STO53197.1"/>
    </source>
</evidence>
<reference evidence="1 2" key="1">
    <citation type="submission" date="2018-06" db="EMBL/GenBank/DDBJ databases">
        <authorList>
            <consortium name="Pathogen Informatics"/>
            <person name="Doyle S."/>
        </authorList>
    </citation>
    <scope>NUCLEOTIDE SEQUENCE [LARGE SCALE GENOMIC DNA]</scope>
    <source>
        <strain evidence="1 2">NCTC13163</strain>
    </source>
</reference>
<protein>
    <submittedName>
        <fullName evidence="1">Uncharacterized protein</fullName>
    </submittedName>
</protein>
<evidence type="ECO:0000313" key="2">
    <source>
        <dbReference type="Proteomes" id="UP000254060"/>
    </source>
</evidence>
<proteinExistence type="predicted"/>
<accession>A0A377HH49</accession>
<dbReference type="EMBL" id="UGGP01000002">
    <property type="protein sequence ID" value="STO53197.1"/>
    <property type="molecule type" value="Genomic_DNA"/>
</dbReference>
<sequence>MGKKRKPIRKVIKYAPKLVLESAVSLGHYGALAFEIATNPIKLLSVNFSDELAKSPYVKYRRRFMDYFAWKLYSEGDMTLENMSWLMGEFKTRDDVVKLFIARAKEISETNHSYQATTLLAIYSAKVFARPELAASSESAFFLHLLSQVNDNDLRHFELIYDHAAALEHKFTPLYACDAYYQSIGNPVFQQLPPQEREAALLARLSDDPEFVSFYTSTDKLTFLGVLMQRSFSFGSIGHTQISLNPYSNTLKELLEESRLLEESLMRSSRPS</sequence>
<gene>
    <name evidence="1" type="ORF">NCTC13163_03178</name>
</gene>
<dbReference type="RefSeq" id="WP_029336195.1">
    <property type="nucleotide sequence ID" value="NZ_UGGP01000002.1"/>
</dbReference>
<dbReference type="STRING" id="1397694.GCA_000702585_03157"/>
<name>A0A377HH49_9BACL</name>
<organism evidence="1 2">
    <name type="scientific">Exiguobacterium aurantiacum</name>
    <dbReference type="NCBI Taxonomy" id="33987"/>
    <lineage>
        <taxon>Bacteria</taxon>
        <taxon>Bacillati</taxon>
        <taxon>Bacillota</taxon>
        <taxon>Bacilli</taxon>
        <taxon>Bacillales</taxon>
        <taxon>Bacillales Family XII. Incertae Sedis</taxon>
        <taxon>Exiguobacterium</taxon>
    </lineage>
</organism>
<dbReference type="Proteomes" id="UP000254060">
    <property type="component" value="Unassembled WGS sequence"/>
</dbReference>
<dbReference type="OrthoDB" id="9903070at2"/>
<dbReference type="AlphaFoldDB" id="A0A377HH49"/>